<feature type="compositionally biased region" description="Basic and acidic residues" evidence="9">
    <location>
        <begin position="367"/>
        <end position="380"/>
    </location>
</feature>
<feature type="compositionally biased region" description="Polar residues" evidence="9">
    <location>
        <begin position="78"/>
        <end position="88"/>
    </location>
</feature>
<evidence type="ECO:0000256" key="5">
    <source>
        <dbReference type="ARBA" id="ARBA00062412"/>
    </source>
</evidence>
<gene>
    <name evidence="12" type="ORF">VZT92_010264</name>
</gene>
<feature type="region of interest" description="Disordered" evidence="9">
    <location>
        <begin position="614"/>
        <end position="638"/>
    </location>
</feature>
<feature type="compositionally biased region" description="Basic and acidic residues" evidence="9">
    <location>
        <begin position="321"/>
        <end position="339"/>
    </location>
</feature>
<evidence type="ECO:0000256" key="1">
    <source>
        <dbReference type="ARBA" id="ARBA00004643"/>
    </source>
</evidence>
<dbReference type="Gene3D" id="2.60.40.10">
    <property type="entry name" value="Immunoglobulins"/>
    <property type="match status" value="1"/>
</dbReference>
<keyword evidence="10" id="KW-0812">Transmembrane</keyword>
<evidence type="ECO:0000256" key="8">
    <source>
        <dbReference type="ARBA" id="ARBA00076001"/>
    </source>
</evidence>
<name>A0AAW1FES8_ZOAVI</name>
<evidence type="ECO:0000256" key="2">
    <source>
        <dbReference type="ARBA" id="ARBA00024012"/>
    </source>
</evidence>
<dbReference type="InterPro" id="IPR013784">
    <property type="entry name" value="Carb-bd-like_fold"/>
</dbReference>
<organism evidence="12 13">
    <name type="scientific">Zoarces viviparus</name>
    <name type="common">Viviparous eelpout</name>
    <name type="synonym">Blennius viviparus</name>
    <dbReference type="NCBI Taxonomy" id="48416"/>
    <lineage>
        <taxon>Eukaryota</taxon>
        <taxon>Metazoa</taxon>
        <taxon>Chordata</taxon>
        <taxon>Craniata</taxon>
        <taxon>Vertebrata</taxon>
        <taxon>Euteleostomi</taxon>
        <taxon>Actinopterygii</taxon>
        <taxon>Neopterygii</taxon>
        <taxon>Teleostei</taxon>
        <taxon>Neoteleostei</taxon>
        <taxon>Acanthomorphata</taxon>
        <taxon>Eupercaria</taxon>
        <taxon>Perciformes</taxon>
        <taxon>Cottioidei</taxon>
        <taxon>Zoarcales</taxon>
        <taxon>Zoarcidae</taxon>
        <taxon>Zoarcinae</taxon>
        <taxon>Zoarces</taxon>
    </lineage>
</organism>
<dbReference type="EMBL" id="JBCEZU010000078">
    <property type="protein sequence ID" value="KAK9532902.1"/>
    <property type="molecule type" value="Genomic_DNA"/>
</dbReference>
<evidence type="ECO:0000259" key="11">
    <source>
        <dbReference type="PROSITE" id="PS51166"/>
    </source>
</evidence>
<keyword evidence="13" id="KW-1185">Reference proteome</keyword>
<feature type="region of interest" description="Disordered" evidence="9">
    <location>
        <begin position="58"/>
        <end position="146"/>
    </location>
</feature>
<feature type="domain" description="CBM20" evidence="11">
    <location>
        <begin position="899"/>
        <end position="999"/>
    </location>
</feature>
<dbReference type="SMART" id="SM01065">
    <property type="entry name" value="CBM_2"/>
    <property type="match status" value="1"/>
</dbReference>
<evidence type="ECO:0000313" key="13">
    <source>
        <dbReference type="Proteomes" id="UP001488805"/>
    </source>
</evidence>
<feature type="compositionally biased region" description="Basic and acidic residues" evidence="9">
    <location>
        <begin position="205"/>
        <end position="217"/>
    </location>
</feature>
<dbReference type="GO" id="GO:0061723">
    <property type="term" value="P:glycophagy"/>
    <property type="evidence" value="ECO:0007669"/>
    <property type="project" value="UniProtKB-ARBA"/>
</dbReference>
<dbReference type="PANTHER" id="PTHR15048">
    <property type="entry name" value="STARCH-BINDING DOMAIN-CONTAINING PROTEIN 1"/>
    <property type="match status" value="1"/>
</dbReference>
<feature type="region of interest" description="Disordered" evidence="9">
    <location>
        <begin position="155"/>
        <end position="174"/>
    </location>
</feature>
<evidence type="ECO:0000256" key="9">
    <source>
        <dbReference type="SAM" id="MobiDB-lite"/>
    </source>
</evidence>
<feature type="region of interest" description="Disordered" evidence="9">
    <location>
        <begin position="205"/>
        <end position="282"/>
    </location>
</feature>
<feature type="compositionally biased region" description="Basic and acidic residues" evidence="9">
    <location>
        <begin position="129"/>
        <end position="140"/>
    </location>
</feature>
<comment type="subunit">
    <text evidence="5">Interacts with the ATG8 family proteins GABARAP and GABARAPL1. Interacts with several glycogen-associated proteins, such as GYS2 (liver glycogen synthase), GDE (glycogen debranching enzyme), GBE1 (glycogen branching enzyme 1) and EPM2A (Laforin).</text>
</comment>
<accession>A0AAW1FES8</accession>
<feature type="compositionally biased region" description="Basic and acidic residues" evidence="9">
    <location>
        <begin position="232"/>
        <end position="246"/>
    </location>
</feature>
<dbReference type="PANTHER" id="PTHR15048:SF0">
    <property type="entry name" value="STARCH-BINDING DOMAIN-CONTAINING PROTEIN 1"/>
    <property type="match status" value="1"/>
</dbReference>
<feature type="compositionally biased region" description="Low complexity" evidence="9">
    <location>
        <begin position="617"/>
        <end position="631"/>
    </location>
</feature>
<protein>
    <recommendedName>
        <fullName evidence="6">Starch-binding domain-containing protein 1</fullName>
    </recommendedName>
    <alternativeName>
        <fullName evidence="7">Genethonin-1</fullName>
    </alternativeName>
    <alternativeName>
        <fullName evidence="8">Glycophagy cargo receptor stbd1</fullName>
    </alternativeName>
</protein>
<dbReference type="GO" id="GO:2001070">
    <property type="term" value="F:starch binding"/>
    <property type="evidence" value="ECO:0007669"/>
    <property type="project" value="InterPro"/>
</dbReference>
<comment type="subcellular location">
    <subcellularLocation>
        <location evidence="2">Cell membrane</location>
        <location evidence="2">Sarcolemma</location>
        <location evidence="2">T-tubule</location>
    </subcellularLocation>
    <subcellularLocation>
        <location evidence="1">Endoplasmic reticulum membrane</location>
        <topology evidence="1">Single-pass type III membrane protein</topology>
    </subcellularLocation>
    <subcellularLocation>
        <location evidence="4">Preautophagosomal structure membrane</location>
        <topology evidence="4">Single-pass type III membrane protein</topology>
    </subcellularLocation>
</comment>
<evidence type="ECO:0000256" key="7">
    <source>
        <dbReference type="ARBA" id="ARBA00075794"/>
    </source>
</evidence>
<keyword evidence="10" id="KW-0472">Membrane</keyword>
<feature type="region of interest" description="Disordered" evidence="9">
    <location>
        <begin position="297"/>
        <end position="411"/>
    </location>
</feature>
<dbReference type="GO" id="GO:0034045">
    <property type="term" value="C:phagophore assembly site membrane"/>
    <property type="evidence" value="ECO:0007669"/>
    <property type="project" value="UniProtKB-SubCell"/>
</dbReference>
<keyword evidence="10" id="KW-1133">Transmembrane helix</keyword>
<dbReference type="SUPFAM" id="SSF49452">
    <property type="entry name" value="Starch-binding domain-like"/>
    <property type="match status" value="1"/>
</dbReference>
<sequence length="1000" mass="108691">MPLKTGNTVAVERRVDLASLFCMIGRHGPAVALAVIAVVSVVAGLVIYRTVRRKRRKATAAAEGDCDGGGPEGDESVIRQSHGSVESTDVNDEGSSDAKEDVDLIPSDLRIRHRRAAEETPAPSSPPESDVRSPDFERVSSDGTEEAAAVVCDSHQAGEANGSPQSAACTEAEMVSEDAVDRHRCESGDSIKDVLEEFHDSCLKEPEPINAENHEQGEEVSTAECQEDEGVTPEKDVFDETPRQEDSFQCASNDPVCFQQTSHMSENGDEAASSVDSNSEEPVIHIEGVSVPSVCCGKDEQFERDNTDGIDFSGYSGKARLSSEGESRNESEEAEEHPLDYLPIGHPAEISSSTFQRESNLPPTQQEQRDHAKDEVTAPDRDEDGGLAGEEVVREDHFNKHTAAKLDATSAQLDEQGADGVSGLTCDQEVGVLYDGAEQADGKMPTGGNDVPCSEERECSSVVLSPAVTCLNASIADLSLDCQPPQKEDNTAQSLDEDTNSTILGPQMPLHKTENLPDNGNGTAVVLAEERNDQQTIRKEAFDEASVAAVPDRAANVPSVMVDDISGPLLQSICQDQQIDHVEKNETSDEMSIDSATDACNTTSCTALLMSEDLSADTQSSSQDQQSDQTTNNKEDFSEVTAAPVLTEDMKPPSCQIDLPSLEHFALRDNDLSSAGVGEESGISSMAVSPDAVDECDVIFEEMVLQAQDCDLKSEGQTEAQNDLFVDDVSVIEEDMVFGPNPSHPEDMFGHELEDGYYKMLDQFAAQIADSVTEKQSDMKVVLESNEKKKGGCVGVKEATKAEEKEEDYEKTEISIMEATMDHNEWIMDSNYQAFPWMNLSAASFAQDDTKNNQFPTEECQYSSAAADTRCTDTTDIPPSAEVLQAGTLSLVEDVQNAQPMPQNVNVTFRVHYFTHTPYQTVAVTGNQRELGNWKGFVLLERAKDGHWATTVNLPAESHVEWKFVVVDKGEVCRWEECGNRLLDTATGDELLVHKCWAHL</sequence>
<dbReference type="PROSITE" id="PS51166">
    <property type="entry name" value="CBM20"/>
    <property type="match status" value="1"/>
</dbReference>
<feature type="compositionally biased region" description="Polar residues" evidence="9">
    <location>
        <begin position="350"/>
        <end position="366"/>
    </location>
</feature>
<dbReference type="GO" id="GO:0005789">
    <property type="term" value="C:endoplasmic reticulum membrane"/>
    <property type="evidence" value="ECO:0007669"/>
    <property type="project" value="UniProtKB-SubCell"/>
</dbReference>
<evidence type="ECO:0000256" key="4">
    <source>
        <dbReference type="ARBA" id="ARBA00060405"/>
    </source>
</evidence>
<comment type="caution">
    <text evidence="12">The sequence shown here is derived from an EMBL/GenBank/DDBJ whole genome shotgun (WGS) entry which is preliminary data.</text>
</comment>
<reference evidence="12 13" key="1">
    <citation type="journal article" date="2024" name="Genome Biol. Evol.">
        <title>Chromosome-level genome assembly of the viviparous eelpout Zoarces viviparus.</title>
        <authorList>
            <person name="Fuhrmann N."/>
            <person name="Brasseur M.V."/>
            <person name="Bakowski C.E."/>
            <person name="Podsiadlowski L."/>
            <person name="Prost S."/>
            <person name="Krehenwinkel H."/>
            <person name="Mayer C."/>
        </authorList>
    </citation>
    <scope>NUCLEOTIDE SEQUENCE [LARGE SCALE GENOMIC DNA]</scope>
    <source>
        <strain evidence="12">NO-MEL_2022_Ind0_liver</strain>
    </source>
</reference>
<dbReference type="AlphaFoldDB" id="A0AAW1FES8"/>
<comment type="function">
    <text evidence="3">Acts as a cargo receptor for glycogen. Delivers its cargo to an autophagic pathway called glycophagy, resulting in the transport of glycogen to lysosomes.</text>
</comment>
<feature type="region of interest" description="Disordered" evidence="9">
    <location>
        <begin position="482"/>
        <end position="501"/>
    </location>
</feature>
<dbReference type="FunFam" id="2.60.40.10:FF:000552">
    <property type="entry name" value="Related to glucoamylase"/>
    <property type="match status" value="1"/>
</dbReference>
<feature type="compositionally biased region" description="Basic and acidic residues" evidence="9">
    <location>
        <begin position="297"/>
        <end position="307"/>
    </location>
</feature>
<dbReference type="GO" id="GO:0030315">
    <property type="term" value="C:T-tubule"/>
    <property type="evidence" value="ECO:0007669"/>
    <property type="project" value="UniProtKB-SubCell"/>
</dbReference>
<feature type="transmembrane region" description="Helical" evidence="10">
    <location>
        <begin position="30"/>
        <end position="48"/>
    </location>
</feature>
<feature type="compositionally biased region" description="Polar residues" evidence="9">
    <location>
        <begin position="247"/>
        <end position="265"/>
    </location>
</feature>
<dbReference type="InterPro" id="IPR002044">
    <property type="entry name" value="CBM20"/>
</dbReference>
<dbReference type="Proteomes" id="UP001488805">
    <property type="component" value="Unassembled WGS sequence"/>
</dbReference>
<evidence type="ECO:0000256" key="3">
    <source>
        <dbReference type="ARBA" id="ARBA00053886"/>
    </source>
</evidence>
<evidence type="ECO:0000256" key="6">
    <source>
        <dbReference type="ARBA" id="ARBA00073038"/>
    </source>
</evidence>
<dbReference type="Pfam" id="PF00686">
    <property type="entry name" value="CBM_20"/>
    <property type="match status" value="1"/>
</dbReference>
<evidence type="ECO:0000313" key="12">
    <source>
        <dbReference type="EMBL" id="KAK9532902.1"/>
    </source>
</evidence>
<evidence type="ECO:0000256" key="10">
    <source>
        <dbReference type="SAM" id="Phobius"/>
    </source>
</evidence>
<proteinExistence type="predicted"/>
<dbReference type="InterPro" id="IPR013783">
    <property type="entry name" value="Ig-like_fold"/>
</dbReference>